<protein>
    <recommendedName>
        <fullName evidence="1">TcaA protein NTF2-like domain-containing protein</fullName>
    </recommendedName>
</protein>
<dbReference type="Pfam" id="PF22819">
    <property type="entry name" value="TcaA_5th"/>
    <property type="match status" value="1"/>
</dbReference>
<accession>A0A7V3E8D7</accession>
<organism evidence="2">
    <name type="scientific">Ignavibacterium album</name>
    <dbReference type="NCBI Taxonomy" id="591197"/>
    <lineage>
        <taxon>Bacteria</taxon>
        <taxon>Pseudomonadati</taxon>
        <taxon>Ignavibacteriota</taxon>
        <taxon>Ignavibacteria</taxon>
        <taxon>Ignavibacteriales</taxon>
        <taxon>Ignavibacteriaceae</taxon>
        <taxon>Ignavibacterium</taxon>
    </lineage>
</organism>
<feature type="domain" description="TcaA protein NTF2-like" evidence="1">
    <location>
        <begin position="38"/>
        <end position="126"/>
    </location>
</feature>
<evidence type="ECO:0000259" key="1">
    <source>
        <dbReference type="Pfam" id="PF22819"/>
    </source>
</evidence>
<sequence>MKNFISIFFVITLIFSACSGKSDYVTPESAIESNAKFMNEEDFEGVMSTIHPQSPSYKMTENLVKKIFETYDLNYKIEKIKVLEQNDKQAKVEFIQLTTKLKGPEFKDNRTYGIHTLKLDGDSWKIFSTEVTDLKFL</sequence>
<dbReference type="PROSITE" id="PS51257">
    <property type="entry name" value="PROKAR_LIPOPROTEIN"/>
    <property type="match status" value="1"/>
</dbReference>
<reference evidence="2" key="1">
    <citation type="journal article" date="2020" name="mSystems">
        <title>Genome- and Community-Level Interaction Insights into Carbon Utilization and Element Cycling Functions of Hydrothermarchaeota in Hydrothermal Sediment.</title>
        <authorList>
            <person name="Zhou Z."/>
            <person name="Liu Y."/>
            <person name="Xu W."/>
            <person name="Pan J."/>
            <person name="Luo Z.H."/>
            <person name="Li M."/>
        </authorList>
    </citation>
    <scope>NUCLEOTIDE SEQUENCE [LARGE SCALE GENOMIC DNA]</scope>
    <source>
        <strain evidence="2">SpSt-479</strain>
    </source>
</reference>
<dbReference type="EMBL" id="DSUJ01000010">
    <property type="protein sequence ID" value="HFI92149.1"/>
    <property type="molecule type" value="Genomic_DNA"/>
</dbReference>
<name>A0A7V3E8D7_9BACT</name>
<comment type="caution">
    <text evidence="2">The sequence shown here is derived from an EMBL/GenBank/DDBJ whole genome shotgun (WGS) entry which is preliminary data.</text>
</comment>
<proteinExistence type="predicted"/>
<dbReference type="AlphaFoldDB" id="A0A7V3E8D7"/>
<evidence type="ECO:0000313" key="2">
    <source>
        <dbReference type="EMBL" id="HFI92149.1"/>
    </source>
</evidence>
<dbReference type="InterPro" id="IPR054528">
    <property type="entry name" value="TcaA_5th"/>
</dbReference>
<gene>
    <name evidence="2" type="ORF">ENS31_11590</name>
</gene>